<name>A0AAP2DYG4_9BACT</name>
<dbReference type="Gene3D" id="3.55.50.30">
    <property type="match status" value="1"/>
</dbReference>
<keyword evidence="1" id="KW-0472">Membrane</keyword>
<evidence type="ECO:0000259" key="3">
    <source>
        <dbReference type="Pfam" id="PF16344"/>
    </source>
</evidence>
<dbReference type="InterPro" id="IPR032508">
    <property type="entry name" value="FecR_C"/>
</dbReference>
<dbReference type="InterPro" id="IPR012373">
    <property type="entry name" value="Ferrdict_sens_TM"/>
</dbReference>
<evidence type="ECO:0000313" key="4">
    <source>
        <dbReference type="EMBL" id="MBT1708367.1"/>
    </source>
</evidence>
<comment type="caution">
    <text evidence="4">The sequence shown here is derived from an EMBL/GenBank/DDBJ whole genome shotgun (WGS) entry which is preliminary data.</text>
</comment>
<feature type="domain" description="Protein FecR C-terminal" evidence="3">
    <location>
        <begin position="245"/>
        <end position="312"/>
    </location>
</feature>
<evidence type="ECO:0000259" key="2">
    <source>
        <dbReference type="Pfam" id="PF04773"/>
    </source>
</evidence>
<dbReference type="Gene3D" id="2.60.120.1440">
    <property type="match status" value="1"/>
</dbReference>
<keyword evidence="5" id="KW-1185">Reference proteome</keyword>
<accession>A0AAP2DYG4</accession>
<keyword evidence="1" id="KW-1133">Transmembrane helix</keyword>
<dbReference type="Proteomes" id="UP001319080">
    <property type="component" value="Unassembled WGS sequence"/>
</dbReference>
<dbReference type="Pfam" id="PF04773">
    <property type="entry name" value="FecR"/>
    <property type="match status" value="1"/>
</dbReference>
<organism evidence="4 5">
    <name type="scientific">Dawidia cretensis</name>
    <dbReference type="NCBI Taxonomy" id="2782350"/>
    <lineage>
        <taxon>Bacteria</taxon>
        <taxon>Pseudomonadati</taxon>
        <taxon>Bacteroidota</taxon>
        <taxon>Cytophagia</taxon>
        <taxon>Cytophagales</taxon>
        <taxon>Chryseotaleaceae</taxon>
        <taxon>Dawidia</taxon>
    </lineage>
</organism>
<dbReference type="EMBL" id="JAHESE010000006">
    <property type="protein sequence ID" value="MBT1708367.1"/>
    <property type="molecule type" value="Genomic_DNA"/>
</dbReference>
<proteinExistence type="predicted"/>
<feature type="domain" description="FecR protein" evidence="2">
    <location>
        <begin position="106"/>
        <end position="201"/>
    </location>
</feature>
<reference evidence="4 5" key="1">
    <citation type="submission" date="2021-05" db="EMBL/GenBank/DDBJ databases">
        <title>A Polyphasic approach of four new species of the genus Ohtaekwangia: Ohtaekwangia histidinii sp. nov., Ohtaekwangia cretensis sp. nov., Ohtaekwangia indiensis sp. nov., Ohtaekwangia reichenbachii sp. nov. from diverse environment.</title>
        <authorList>
            <person name="Octaviana S."/>
        </authorList>
    </citation>
    <scope>NUCLEOTIDE SEQUENCE [LARGE SCALE GENOMIC DNA]</scope>
    <source>
        <strain evidence="4 5">PWU5</strain>
    </source>
</reference>
<keyword evidence="1" id="KW-0812">Transmembrane</keyword>
<dbReference type="AlphaFoldDB" id="A0AAP2DYG4"/>
<dbReference type="InterPro" id="IPR006860">
    <property type="entry name" value="FecR"/>
</dbReference>
<dbReference type="GO" id="GO:0016989">
    <property type="term" value="F:sigma factor antagonist activity"/>
    <property type="evidence" value="ECO:0007669"/>
    <property type="project" value="TreeGrafter"/>
</dbReference>
<evidence type="ECO:0000256" key="1">
    <source>
        <dbReference type="SAM" id="Phobius"/>
    </source>
</evidence>
<evidence type="ECO:0000313" key="5">
    <source>
        <dbReference type="Proteomes" id="UP001319080"/>
    </source>
</evidence>
<sequence length="315" mass="36049">MDYYPLGDLIRRHRAGTLLPHERQQLEDFWQRAMEDTSYLDSLSPEDRVLLKETMFAETRRQIIRLEQPARRWIYTAQAYRMAAAVFLLLAATVALYWKINAMTTIYSLPGERISVMLPDSSQVTLNGNSTLRYATDWRKEGKREVWIDGEAFFAVRHTELHTKFVVHTSQELNVEVLGTKFNVRSRSERSEVMLTEGKVKLEVVNGTGAPVYLRPGELASVVGTTVSTHQVEEHRYTSWLHQTLVFDRTPLAEVATLLHDTYGLEVTFVGPRLEHRELSGEISSATVEDVLYAIAETFDLEVHREGQHVTISSP</sequence>
<dbReference type="RefSeq" id="WP_254083959.1">
    <property type="nucleotide sequence ID" value="NZ_JAHESE010000006.1"/>
</dbReference>
<dbReference type="PANTHER" id="PTHR30273">
    <property type="entry name" value="PERIPLASMIC SIGNAL SENSOR AND SIGMA FACTOR ACTIVATOR FECR-RELATED"/>
    <property type="match status" value="1"/>
</dbReference>
<dbReference type="PIRSF" id="PIRSF018266">
    <property type="entry name" value="FecR"/>
    <property type="match status" value="1"/>
</dbReference>
<gene>
    <name evidence="4" type="ORF">KK062_09035</name>
</gene>
<dbReference type="PANTHER" id="PTHR30273:SF2">
    <property type="entry name" value="PROTEIN FECR"/>
    <property type="match status" value="1"/>
</dbReference>
<feature type="transmembrane region" description="Helical" evidence="1">
    <location>
        <begin position="79"/>
        <end position="98"/>
    </location>
</feature>
<dbReference type="Pfam" id="PF16344">
    <property type="entry name" value="FecR_C"/>
    <property type="match status" value="1"/>
</dbReference>
<protein>
    <submittedName>
        <fullName evidence="4">FecR domain-containing protein</fullName>
    </submittedName>
</protein>